<dbReference type="KEGG" id="ppp:112295045"/>
<sequence length="216" mass="23931">MSLMKRDVKMLISLKTVVGTDEASAVLLQDLLQGEALLPILDYHALMTYQCQQVGGFRDACDAACKTACRFEETCPLISDSCDLGSSFLSKIRDSNPSYSLQQRNPFCSEDIAMPDALRIDPTPERKVGHDTLEAVSVLQETEANSRSGLGFFTHSYSLLDLLENLATCSEMMSSAIFKLIQALRLQGLIEARAIILPGPPPRHFEHLQLRKLLLL</sequence>
<evidence type="ECO:0000313" key="3">
    <source>
        <dbReference type="Proteomes" id="UP000006727"/>
    </source>
</evidence>
<dbReference type="PaxDb" id="3218-PP1S299_11V6.1"/>
<keyword evidence="3" id="KW-1185">Reference proteome</keyword>
<proteinExistence type="predicted"/>
<dbReference type="EMBL" id="ABEU02000018">
    <property type="protein sequence ID" value="PNR34937.1"/>
    <property type="molecule type" value="Genomic_DNA"/>
</dbReference>
<dbReference type="AlphaFoldDB" id="A9TRN9"/>
<evidence type="ECO:0000313" key="2">
    <source>
        <dbReference type="EnsemblPlants" id="Pp3c18_7190V3.1"/>
    </source>
</evidence>
<reference evidence="1 3" key="2">
    <citation type="journal article" date="2018" name="Plant J.">
        <title>The Physcomitrella patens chromosome-scale assembly reveals moss genome structure and evolution.</title>
        <authorList>
            <person name="Lang D."/>
            <person name="Ullrich K.K."/>
            <person name="Murat F."/>
            <person name="Fuchs J."/>
            <person name="Jenkins J."/>
            <person name="Haas F.B."/>
            <person name="Piednoel M."/>
            <person name="Gundlach H."/>
            <person name="Van Bel M."/>
            <person name="Meyberg R."/>
            <person name="Vives C."/>
            <person name="Morata J."/>
            <person name="Symeonidi A."/>
            <person name="Hiss M."/>
            <person name="Muchero W."/>
            <person name="Kamisugi Y."/>
            <person name="Saleh O."/>
            <person name="Blanc G."/>
            <person name="Decker E.L."/>
            <person name="van Gessel N."/>
            <person name="Grimwood J."/>
            <person name="Hayes R.D."/>
            <person name="Graham S.W."/>
            <person name="Gunter L.E."/>
            <person name="McDaniel S.F."/>
            <person name="Hoernstein S.N.W."/>
            <person name="Larsson A."/>
            <person name="Li F.W."/>
            <person name="Perroud P.F."/>
            <person name="Phillips J."/>
            <person name="Ranjan P."/>
            <person name="Rokshar D.S."/>
            <person name="Rothfels C.J."/>
            <person name="Schneider L."/>
            <person name="Shu S."/>
            <person name="Stevenson D.W."/>
            <person name="Thummler F."/>
            <person name="Tillich M."/>
            <person name="Villarreal Aguilar J.C."/>
            <person name="Widiez T."/>
            <person name="Wong G.K."/>
            <person name="Wymore A."/>
            <person name="Zhang Y."/>
            <person name="Zimmer A.D."/>
            <person name="Quatrano R.S."/>
            <person name="Mayer K.F.X."/>
            <person name="Goodstein D."/>
            <person name="Casacuberta J.M."/>
            <person name="Vandepoele K."/>
            <person name="Reski R."/>
            <person name="Cuming A.C."/>
            <person name="Tuskan G.A."/>
            <person name="Maumus F."/>
            <person name="Salse J."/>
            <person name="Schmutz J."/>
            <person name="Rensing S.A."/>
        </authorList>
    </citation>
    <scope>NUCLEOTIDE SEQUENCE [LARGE SCALE GENOMIC DNA]</scope>
    <source>
        <strain evidence="2 3">cv. Gransden 2004</strain>
    </source>
</reference>
<reference evidence="2" key="3">
    <citation type="submission" date="2020-12" db="UniProtKB">
        <authorList>
            <consortium name="EnsemblPlants"/>
        </authorList>
    </citation>
    <scope>IDENTIFICATION</scope>
</reference>
<dbReference type="EnsemblPlants" id="Pp3c18_7190V3.1">
    <property type="protein sequence ID" value="Pp3c18_7190V3.1"/>
    <property type="gene ID" value="Pp3c18_7190"/>
</dbReference>
<dbReference type="RefSeq" id="XP_024401928.1">
    <property type="nucleotide sequence ID" value="XM_024546160.2"/>
</dbReference>
<dbReference type="GeneID" id="112295045"/>
<dbReference type="Gramene" id="Pp3c18_7190V3.2">
    <property type="protein sequence ID" value="Pp3c18_7190V3.2"/>
    <property type="gene ID" value="Pp3c18_7190"/>
</dbReference>
<dbReference type="HOGENOM" id="CLU_1279510_0_0_1"/>
<protein>
    <submittedName>
        <fullName evidence="1 2">Uncharacterized protein</fullName>
    </submittedName>
</protein>
<evidence type="ECO:0000313" key="1">
    <source>
        <dbReference type="EMBL" id="PNR34937.1"/>
    </source>
</evidence>
<organism evidence="1">
    <name type="scientific">Physcomitrium patens</name>
    <name type="common">Spreading-leaved earth moss</name>
    <name type="synonym">Physcomitrella patens</name>
    <dbReference type="NCBI Taxonomy" id="3218"/>
    <lineage>
        <taxon>Eukaryota</taxon>
        <taxon>Viridiplantae</taxon>
        <taxon>Streptophyta</taxon>
        <taxon>Embryophyta</taxon>
        <taxon>Bryophyta</taxon>
        <taxon>Bryophytina</taxon>
        <taxon>Bryopsida</taxon>
        <taxon>Funariidae</taxon>
        <taxon>Funariales</taxon>
        <taxon>Funariaceae</taxon>
        <taxon>Physcomitrium</taxon>
    </lineage>
</organism>
<dbReference type="Proteomes" id="UP000006727">
    <property type="component" value="Chromosome 18"/>
</dbReference>
<dbReference type="EnsemblPlants" id="Pp3c18_7190V3.2">
    <property type="protein sequence ID" value="Pp3c18_7190V3.2"/>
    <property type="gene ID" value="Pp3c18_7190"/>
</dbReference>
<accession>A9TRN9</accession>
<reference evidence="1 3" key="1">
    <citation type="journal article" date="2008" name="Science">
        <title>The Physcomitrella genome reveals evolutionary insights into the conquest of land by plants.</title>
        <authorList>
            <person name="Rensing S."/>
            <person name="Lang D."/>
            <person name="Zimmer A."/>
            <person name="Terry A."/>
            <person name="Salamov A."/>
            <person name="Shapiro H."/>
            <person name="Nishiyama T."/>
            <person name="Perroud P.-F."/>
            <person name="Lindquist E."/>
            <person name="Kamisugi Y."/>
            <person name="Tanahashi T."/>
            <person name="Sakakibara K."/>
            <person name="Fujita T."/>
            <person name="Oishi K."/>
            <person name="Shin-I T."/>
            <person name="Kuroki Y."/>
            <person name="Toyoda A."/>
            <person name="Suzuki Y."/>
            <person name="Hashimoto A."/>
            <person name="Yamaguchi K."/>
            <person name="Sugano A."/>
            <person name="Kohara Y."/>
            <person name="Fujiyama A."/>
            <person name="Anterola A."/>
            <person name="Aoki S."/>
            <person name="Ashton N."/>
            <person name="Barbazuk W.B."/>
            <person name="Barker E."/>
            <person name="Bennetzen J."/>
            <person name="Bezanilla M."/>
            <person name="Blankenship R."/>
            <person name="Cho S.H."/>
            <person name="Dutcher S."/>
            <person name="Estelle M."/>
            <person name="Fawcett J.A."/>
            <person name="Gundlach H."/>
            <person name="Hanada K."/>
            <person name="Heyl A."/>
            <person name="Hicks K.A."/>
            <person name="Hugh J."/>
            <person name="Lohr M."/>
            <person name="Mayer K."/>
            <person name="Melkozernov A."/>
            <person name="Murata T."/>
            <person name="Nelson D."/>
            <person name="Pils B."/>
            <person name="Prigge M."/>
            <person name="Reiss B."/>
            <person name="Renner T."/>
            <person name="Rombauts S."/>
            <person name="Rushton P."/>
            <person name="Sanderfoot A."/>
            <person name="Schween G."/>
            <person name="Shiu S.-H."/>
            <person name="Stueber K."/>
            <person name="Theodoulou F.L."/>
            <person name="Tu H."/>
            <person name="Van de Peer Y."/>
            <person name="Verrier P.J."/>
            <person name="Waters E."/>
            <person name="Wood A."/>
            <person name="Yang L."/>
            <person name="Cove D."/>
            <person name="Cuming A."/>
            <person name="Hasebe M."/>
            <person name="Lucas S."/>
            <person name="Mishler D.B."/>
            <person name="Reski R."/>
            <person name="Grigoriev I."/>
            <person name="Quatrano R.S."/>
            <person name="Boore J.L."/>
        </authorList>
    </citation>
    <scope>NUCLEOTIDE SEQUENCE [LARGE SCALE GENOMIC DNA]</scope>
    <source>
        <strain evidence="2 3">cv. Gransden 2004</strain>
    </source>
</reference>
<name>A9TRN9_PHYPA</name>
<gene>
    <name evidence="2" type="primary">LOC112295045</name>
    <name evidence="1" type="ORF">PHYPA_022836</name>
</gene>
<dbReference type="Gramene" id="Pp3c18_7190V3.1">
    <property type="protein sequence ID" value="Pp3c18_7190V3.1"/>
    <property type="gene ID" value="Pp3c18_7190"/>
</dbReference>